<dbReference type="GO" id="GO:0003677">
    <property type="term" value="F:DNA binding"/>
    <property type="evidence" value="ECO:0007669"/>
    <property type="project" value="UniProtKB-KW"/>
</dbReference>
<dbReference type="PANTHER" id="PTHR30408:SF12">
    <property type="entry name" value="TYPE I RESTRICTION ENZYME MJAVIII SPECIFICITY SUBUNIT"/>
    <property type="match status" value="1"/>
</dbReference>
<dbReference type="RefSeq" id="WP_016474312.1">
    <property type="nucleotide sequence ID" value="NZ_KE150480.1"/>
</dbReference>
<evidence type="ECO:0000256" key="1">
    <source>
        <dbReference type="ARBA" id="ARBA00010923"/>
    </source>
</evidence>
<dbReference type="AlphaFoldDB" id="S3BGH3"/>
<dbReference type="InterPro" id="IPR044946">
    <property type="entry name" value="Restrct_endonuc_typeI_TRD_sf"/>
</dbReference>
<feature type="domain" description="Type I restriction modification DNA specificity" evidence="4">
    <location>
        <begin position="17"/>
        <end position="194"/>
    </location>
</feature>
<comment type="caution">
    <text evidence="5">The sequence shown here is derived from an EMBL/GenBank/DDBJ whole genome shotgun (WGS) entry which is preliminary data.</text>
</comment>
<comment type="similarity">
    <text evidence="1">Belongs to the type-I restriction system S methylase family.</text>
</comment>
<evidence type="ECO:0000259" key="4">
    <source>
        <dbReference type="Pfam" id="PF01420"/>
    </source>
</evidence>
<evidence type="ECO:0000313" key="6">
    <source>
        <dbReference type="Proteomes" id="UP000014400"/>
    </source>
</evidence>
<dbReference type="SUPFAM" id="SSF116734">
    <property type="entry name" value="DNA methylase specificity domain"/>
    <property type="match status" value="2"/>
</dbReference>
<dbReference type="HOGENOM" id="CLU_021095_0_3_4"/>
<dbReference type="GO" id="GO:0009307">
    <property type="term" value="P:DNA restriction-modification system"/>
    <property type="evidence" value="ECO:0007669"/>
    <property type="project" value="UniProtKB-KW"/>
</dbReference>
<protein>
    <recommendedName>
        <fullName evidence="4">Type I restriction modification DNA specificity domain-containing protein</fullName>
    </recommendedName>
</protein>
<evidence type="ECO:0000313" key="5">
    <source>
        <dbReference type="EMBL" id="EPD99546.1"/>
    </source>
</evidence>
<dbReference type="Proteomes" id="UP000014400">
    <property type="component" value="Unassembled WGS sequence"/>
</dbReference>
<name>S3BGH3_9BURK</name>
<sequence length="404" mass="46419">MTMPKLRFKSNELLREVSLSEVGNFYGGLSGKTKSDFGFGDSKFITYMNAFTNTIAKQDMCDLVMVEHNEKQNLVVDGDVLFTQSSETPEEVGMASVWTHKQKVYLNSFSFGLRIKNKQNVDPVYLTYLLRSPVYRKSISIQAQGISRYNLSSSRLSTLKVKIPALEEQQKIAAFFTALDEKIAVAKLQLEQINKLNLSIAKALLSGEKRCFQSDGSRYPDWQKGKLGDAFNVKMCKRIFKEETSEEGDIPFYKIGTFCGEADSYISRETFEYYSKKYSYPQKGDTLISCSGTVGRCVEFDGEPSYFQDSNIVWLEAKDREYIYNKAYLGAVLENLTWNELSSSTIKRIYSKDLLSKEWFIPCLEEQQRISELLQAMKIKISLRTKKLLSLQKLKKFFMQQMFV</sequence>
<feature type="domain" description="Type I restriction modification DNA specificity" evidence="4">
    <location>
        <begin position="221"/>
        <end position="391"/>
    </location>
</feature>
<evidence type="ECO:0000256" key="3">
    <source>
        <dbReference type="ARBA" id="ARBA00023125"/>
    </source>
</evidence>
<evidence type="ECO:0000256" key="2">
    <source>
        <dbReference type="ARBA" id="ARBA00022747"/>
    </source>
</evidence>
<dbReference type="PATRIC" id="fig|1203554.3.peg.1024"/>
<keyword evidence="2" id="KW-0680">Restriction system</keyword>
<dbReference type="EMBL" id="ATCF01000015">
    <property type="protein sequence ID" value="EPD99546.1"/>
    <property type="molecule type" value="Genomic_DNA"/>
</dbReference>
<gene>
    <name evidence="5" type="ORF">HMPREF1476_01002</name>
</gene>
<dbReference type="InterPro" id="IPR000055">
    <property type="entry name" value="Restrct_endonuc_typeI_TRD"/>
</dbReference>
<dbReference type="CDD" id="cd17292">
    <property type="entry name" value="RMtype1_S_LlaA17I_TRD2-CR2_like"/>
    <property type="match status" value="1"/>
</dbReference>
<organism evidence="5 6">
    <name type="scientific">Sutterella wadsworthensis HGA0223</name>
    <dbReference type="NCBI Taxonomy" id="1203554"/>
    <lineage>
        <taxon>Bacteria</taxon>
        <taxon>Pseudomonadati</taxon>
        <taxon>Pseudomonadota</taxon>
        <taxon>Betaproteobacteria</taxon>
        <taxon>Burkholderiales</taxon>
        <taxon>Sutterellaceae</taxon>
        <taxon>Sutterella</taxon>
    </lineage>
</organism>
<keyword evidence="6" id="KW-1185">Reference proteome</keyword>
<dbReference type="PANTHER" id="PTHR30408">
    <property type="entry name" value="TYPE-1 RESTRICTION ENZYME ECOKI SPECIFICITY PROTEIN"/>
    <property type="match status" value="1"/>
</dbReference>
<dbReference type="Gene3D" id="3.90.220.20">
    <property type="entry name" value="DNA methylase specificity domains"/>
    <property type="match status" value="2"/>
</dbReference>
<dbReference type="eggNOG" id="COG0732">
    <property type="taxonomic scope" value="Bacteria"/>
</dbReference>
<dbReference type="Gene3D" id="1.10.287.1120">
    <property type="entry name" value="Bipartite methylase S protein"/>
    <property type="match status" value="1"/>
</dbReference>
<proteinExistence type="inferred from homology"/>
<keyword evidence="3" id="KW-0238">DNA-binding</keyword>
<dbReference type="InterPro" id="IPR052021">
    <property type="entry name" value="Type-I_RS_S_subunit"/>
</dbReference>
<reference evidence="5 6" key="1">
    <citation type="submission" date="2013-04" db="EMBL/GenBank/DDBJ databases">
        <title>The Genome Sequence of Sutterella wadsworthensis HGA0223.</title>
        <authorList>
            <consortium name="The Broad Institute Genomics Platform"/>
            <person name="Earl A."/>
            <person name="Ward D."/>
            <person name="Feldgarden M."/>
            <person name="Gevers D."/>
            <person name="Schmidt T.M."/>
            <person name="Dover J."/>
            <person name="Dai D."/>
            <person name="Walker B."/>
            <person name="Young S."/>
            <person name="Zeng Q."/>
            <person name="Gargeya S."/>
            <person name="Fitzgerald M."/>
            <person name="Haas B."/>
            <person name="Abouelleil A."/>
            <person name="Allen A.W."/>
            <person name="Alvarado L."/>
            <person name="Arachchi H.M."/>
            <person name="Berlin A.M."/>
            <person name="Chapman S.B."/>
            <person name="Gainer-Dewar J."/>
            <person name="Goldberg J."/>
            <person name="Griggs A."/>
            <person name="Gujja S."/>
            <person name="Hansen M."/>
            <person name="Howarth C."/>
            <person name="Imamovic A."/>
            <person name="Ireland A."/>
            <person name="Larimer J."/>
            <person name="McCowan C."/>
            <person name="Murphy C."/>
            <person name="Pearson M."/>
            <person name="Poon T.W."/>
            <person name="Priest M."/>
            <person name="Roberts A."/>
            <person name="Saif S."/>
            <person name="Shea T."/>
            <person name="Sisk P."/>
            <person name="Sykes S."/>
            <person name="Wortman J."/>
            <person name="Nusbaum C."/>
            <person name="Birren B."/>
        </authorList>
    </citation>
    <scope>NUCLEOTIDE SEQUENCE [LARGE SCALE GENOMIC DNA]</scope>
    <source>
        <strain evidence="5 6">HGA0223</strain>
    </source>
</reference>
<dbReference type="STRING" id="1203554.HMPREF1476_01002"/>
<dbReference type="Pfam" id="PF01420">
    <property type="entry name" value="Methylase_S"/>
    <property type="match status" value="2"/>
</dbReference>
<accession>S3BGH3</accession>